<evidence type="ECO:0000256" key="2">
    <source>
        <dbReference type="ARBA" id="ARBA00022737"/>
    </source>
</evidence>
<dbReference type="InterPro" id="IPR011992">
    <property type="entry name" value="EF-hand-dom_pair"/>
</dbReference>
<feature type="compositionally biased region" description="Pro residues" evidence="3">
    <location>
        <begin position="153"/>
        <end position="166"/>
    </location>
</feature>
<keyword evidence="6" id="KW-1185">Reference proteome</keyword>
<dbReference type="PROSITE" id="PS50222">
    <property type="entry name" value="EF_HAND_2"/>
    <property type="match status" value="2"/>
</dbReference>
<evidence type="ECO:0000313" key="6">
    <source>
        <dbReference type="Proteomes" id="UP001262754"/>
    </source>
</evidence>
<dbReference type="SUPFAM" id="SSF47473">
    <property type="entry name" value="EF-hand"/>
    <property type="match status" value="1"/>
</dbReference>
<reference evidence="5 6" key="1">
    <citation type="submission" date="2023-07" db="EMBL/GenBank/DDBJ databases">
        <title>Sorghum-associated microbial communities from plants grown in Nebraska, USA.</title>
        <authorList>
            <person name="Schachtman D."/>
        </authorList>
    </citation>
    <scope>NUCLEOTIDE SEQUENCE [LARGE SCALE GENOMIC DNA]</scope>
    <source>
        <strain evidence="5 6">DS2154</strain>
    </source>
</reference>
<dbReference type="Gene3D" id="1.10.238.10">
    <property type="entry name" value="EF-hand"/>
    <property type="match status" value="2"/>
</dbReference>
<evidence type="ECO:0000256" key="3">
    <source>
        <dbReference type="SAM" id="MobiDB-lite"/>
    </source>
</evidence>
<proteinExistence type="predicted"/>
<dbReference type="PANTHER" id="PTHR10891">
    <property type="entry name" value="EF-HAND CALCIUM-BINDING DOMAIN CONTAINING PROTEIN"/>
    <property type="match status" value="1"/>
</dbReference>
<feature type="compositionally biased region" description="Polar residues" evidence="3">
    <location>
        <begin position="58"/>
        <end position="67"/>
    </location>
</feature>
<accession>A0ABU1N0N9</accession>
<dbReference type="Proteomes" id="UP001262754">
    <property type="component" value="Unassembled WGS sequence"/>
</dbReference>
<organism evidence="5 6">
    <name type="scientific">Caulobacter rhizosphaerae</name>
    <dbReference type="NCBI Taxonomy" id="2010972"/>
    <lineage>
        <taxon>Bacteria</taxon>
        <taxon>Pseudomonadati</taxon>
        <taxon>Pseudomonadota</taxon>
        <taxon>Alphaproteobacteria</taxon>
        <taxon>Caulobacterales</taxon>
        <taxon>Caulobacteraceae</taxon>
        <taxon>Caulobacter</taxon>
    </lineage>
</organism>
<feature type="compositionally biased region" description="Low complexity" evidence="3">
    <location>
        <begin position="17"/>
        <end position="42"/>
    </location>
</feature>
<feature type="compositionally biased region" description="Low complexity" evidence="3">
    <location>
        <begin position="167"/>
        <end position="184"/>
    </location>
</feature>
<dbReference type="PROSITE" id="PS00018">
    <property type="entry name" value="EF_HAND_1"/>
    <property type="match status" value="3"/>
</dbReference>
<keyword evidence="2" id="KW-0677">Repeat</keyword>
<dbReference type="RefSeq" id="WP_310031734.1">
    <property type="nucleotide sequence ID" value="NZ_JAVDRL010000006.1"/>
</dbReference>
<evidence type="ECO:0000259" key="4">
    <source>
        <dbReference type="PROSITE" id="PS50222"/>
    </source>
</evidence>
<dbReference type="EMBL" id="JAVDRL010000006">
    <property type="protein sequence ID" value="MDR6531660.1"/>
    <property type="molecule type" value="Genomic_DNA"/>
</dbReference>
<feature type="domain" description="EF-hand" evidence="4">
    <location>
        <begin position="81"/>
        <end position="116"/>
    </location>
</feature>
<keyword evidence="1" id="KW-0479">Metal-binding</keyword>
<name>A0ABU1N0N9_9CAUL</name>
<evidence type="ECO:0000313" key="5">
    <source>
        <dbReference type="EMBL" id="MDR6531660.1"/>
    </source>
</evidence>
<dbReference type="SMART" id="SM00054">
    <property type="entry name" value="EFh"/>
    <property type="match status" value="3"/>
</dbReference>
<dbReference type="Pfam" id="PF13202">
    <property type="entry name" value="EF-hand_5"/>
    <property type="match status" value="3"/>
</dbReference>
<feature type="domain" description="EF-hand" evidence="4">
    <location>
        <begin position="181"/>
        <end position="206"/>
    </location>
</feature>
<gene>
    <name evidence="5" type="ORF">J2800_002407</name>
</gene>
<evidence type="ECO:0000256" key="1">
    <source>
        <dbReference type="ARBA" id="ARBA00022723"/>
    </source>
</evidence>
<dbReference type="InterPro" id="IPR039647">
    <property type="entry name" value="EF_hand_pair_protein_CML-like"/>
</dbReference>
<protein>
    <submittedName>
        <fullName evidence="5">Ca2+-binding EF-hand superfamily protein</fullName>
    </submittedName>
</protein>
<dbReference type="InterPro" id="IPR018247">
    <property type="entry name" value="EF_Hand_1_Ca_BS"/>
</dbReference>
<sequence>MTISSLGSSSLLQQLLQARASASTQAPDTGAASSSALGQAGQNLPSGGRNGPPPPMQGWSSSGQGFSADTLASLLSTQQTDQGDRAASMFADADADGDGAVTSDELATAMAAHAPSDLPAGAPSAMDMASNMLTDGDSDGDGSLSLSEFQALKPPPGGPPPGPPPSDGSGDTAASTSAATDAADLNGDGVVSADELAQTLTSAADSLGGDVSSVASDLMQRLLSQLVSSLTSSTRPDATSVDLAA</sequence>
<dbReference type="InterPro" id="IPR002048">
    <property type="entry name" value="EF_hand_dom"/>
</dbReference>
<comment type="caution">
    <text evidence="5">The sequence shown here is derived from an EMBL/GenBank/DDBJ whole genome shotgun (WGS) entry which is preliminary data.</text>
</comment>
<feature type="region of interest" description="Disordered" evidence="3">
    <location>
        <begin position="17"/>
        <end position="190"/>
    </location>
</feature>